<dbReference type="RefSeq" id="WP_184656159.1">
    <property type="nucleotide sequence ID" value="NZ_JACHBU010000021.1"/>
</dbReference>
<comment type="caution">
    <text evidence="1">The sequence shown here is derived from an EMBL/GenBank/DDBJ whole genome shotgun (WGS) entry which is preliminary data.</text>
</comment>
<reference evidence="1 2" key="1">
    <citation type="submission" date="2020-08" db="EMBL/GenBank/DDBJ databases">
        <title>The Agave Microbiome: Exploring the role of microbial communities in plant adaptations to desert environments.</title>
        <authorList>
            <person name="Partida-Martinez L.P."/>
        </authorList>
    </citation>
    <scope>NUCLEOTIDE SEQUENCE [LARGE SCALE GENOMIC DNA]</scope>
    <source>
        <strain evidence="1 2">AS3.12</strain>
    </source>
</reference>
<name>A0A7X0MVC5_9HYPH</name>
<evidence type="ECO:0000313" key="1">
    <source>
        <dbReference type="EMBL" id="MBB6511175.1"/>
    </source>
</evidence>
<sequence>MSRDEPVADREKSVVANNTKMVGQSGISRVPGRNEKIMTTAMDEAALEARDDVASE</sequence>
<accession>A0A7X0MVC5</accession>
<dbReference type="AlphaFoldDB" id="A0A7X0MVC5"/>
<protein>
    <submittedName>
        <fullName evidence="1">Uncharacterized protein</fullName>
    </submittedName>
</protein>
<organism evidence="1 2">
    <name type="scientific">Rhizobium soli</name>
    <dbReference type="NCBI Taxonomy" id="424798"/>
    <lineage>
        <taxon>Bacteria</taxon>
        <taxon>Pseudomonadati</taxon>
        <taxon>Pseudomonadota</taxon>
        <taxon>Alphaproteobacteria</taxon>
        <taxon>Hyphomicrobiales</taxon>
        <taxon>Rhizobiaceae</taxon>
        <taxon>Rhizobium/Agrobacterium group</taxon>
        <taxon>Rhizobium</taxon>
    </lineage>
</organism>
<dbReference type="Proteomes" id="UP000585437">
    <property type="component" value="Unassembled WGS sequence"/>
</dbReference>
<keyword evidence="2" id="KW-1185">Reference proteome</keyword>
<dbReference type="EMBL" id="JACHBU010000021">
    <property type="protein sequence ID" value="MBB6511175.1"/>
    <property type="molecule type" value="Genomic_DNA"/>
</dbReference>
<gene>
    <name evidence="1" type="ORF">F4695_004573</name>
</gene>
<proteinExistence type="predicted"/>
<evidence type="ECO:0000313" key="2">
    <source>
        <dbReference type="Proteomes" id="UP000585437"/>
    </source>
</evidence>